<feature type="region of interest" description="Disordered" evidence="1">
    <location>
        <begin position="1"/>
        <end position="285"/>
    </location>
</feature>
<feature type="compositionally biased region" description="Low complexity" evidence="1">
    <location>
        <begin position="17"/>
        <end position="50"/>
    </location>
</feature>
<feature type="compositionally biased region" description="Pro residues" evidence="1">
    <location>
        <begin position="164"/>
        <end position="176"/>
    </location>
</feature>
<keyword evidence="3" id="KW-1185">Reference proteome</keyword>
<name>A0AA40CEC3_9PEZI</name>
<feature type="compositionally biased region" description="Basic and acidic residues" evidence="1">
    <location>
        <begin position="236"/>
        <end position="245"/>
    </location>
</feature>
<gene>
    <name evidence="2" type="ORF">B0T17DRAFT_39117</name>
</gene>
<comment type="caution">
    <text evidence="2">The sequence shown here is derived from an EMBL/GenBank/DDBJ whole genome shotgun (WGS) entry which is preliminary data.</text>
</comment>
<evidence type="ECO:0000313" key="3">
    <source>
        <dbReference type="Proteomes" id="UP001174934"/>
    </source>
</evidence>
<dbReference type="AlphaFoldDB" id="A0AA40CEC3"/>
<dbReference type="EMBL" id="JAULSR010000001">
    <property type="protein sequence ID" value="KAK0635362.1"/>
    <property type="molecule type" value="Genomic_DNA"/>
</dbReference>
<protein>
    <submittedName>
        <fullName evidence="2">Uncharacterized protein</fullName>
    </submittedName>
</protein>
<evidence type="ECO:0000313" key="2">
    <source>
        <dbReference type="EMBL" id="KAK0635362.1"/>
    </source>
</evidence>
<accession>A0AA40CEC3</accession>
<feature type="compositionally biased region" description="Polar residues" evidence="1">
    <location>
        <begin position="72"/>
        <end position="81"/>
    </location>
</feature>
<feature type="compositionally biased region" description="Polar residues" evidence="1">
    <location>
        <begin position="1"/>
        <end position="14"/>
    </location>
</feature>
<dbReference type="Proteomes" id="UP001174934">
    <property type="component" value="Unassembled WGS sequence"/>
</dbReference>
<proteinExistence type="predicted"/>
<reference evidence="2" key="1">
    <citation type="submission" date="2023-06" db="EMBL/GenBank/DDBJ databases">
        <title>Genome-scale phylogeny and comparative genomics of the fungal order Sordariales.</title>
        <authorList>
            <consortium name="Lawrence Berkeley National Laboratory"/>
            <person name="Hensen N."/>
            <person name="Bonometti L."/>
            <person name="Westerberg I."/>
            <person name="Brannstrom I.O."/>
            <person name="Guillou S."/>
            <person name="Cros-Aarteil S."/>
            <person name="Calhoun S."/>
            <person name="Haridas S."/>
            <person name="Kuo A."/>
            <person name="Mondo S."/>
            <person name="Pangilinan J."/>
            <person name="Riley R."/>
            <person name="LaButti K."/>
            <person name="Andreopoulos B."/>
            <person name="Lipzen A."/>
            <person name="Chen C."/>
            <person name="Yanf M."/>
            <person name="Daum C."/>
            <person name="Ng V."/>
            <person name="Clum A."/>
            <person name="Steindorff A."/>
            <person name="Ohm R."/>
            <person name="Martin F."/>
            <person name="Silar P."/>
            <person name="Natvig D."/>
            <person name="Lalanne C."/>
            <person name="Gautier V."/>
            <person name="Ament-velasquez S.L."/>
            <person name="Kruys A."/>
            <person name="Hutchinson M.I."/>
            <person name="Powell A.J."/>
            <person name="Barry K."/>
            <person name="Miller A.N."/>
            <person name="Grigoriev I.V."/>
            <person name="Debuchy R."/>
            <person name="Gladieux P."/>
            <person name="Thoren M.H."/>
            <person name="Johannesson H."/>
        </authorList>
    </citation>
    <scope>NUCLEOTIDE SEQUENCE</scope>
    <source>
        <strain evidence="2">SMH3391-2</strain>
    </source>
</reference>
<evidence type="ECO:0000256" key="1">
    <source>
        <dbReference type="SAM" id="MobiDB-lite"/>
    </source>
</evidence>
<feature type="compositionally biased region" description="Low complexity" evidence="1">
    <location>
        <begin position="90"/>
        <end position="138"/>
    </location>
</feature>
<sequence length="521" mass="57871">MSDAQNPPRTSTQRPVAAEAQAQARARAQSNGVGNAHDNNNDNGGSRSSSVTTASGNDHGNGGAAGYKSPYQPVSQPQFHSQLPPHLRMQTQAQHPQAQHPQAQHPQAQHPQAQAQSQSPTQSQSQSQSQTSTHAQAQFRAIHARNQRLQQTTYMPGTFRPLASRPPPVMVPPPPQTGQIAKRQAEPENHQHQHHQAPPPDPAPAAKRQRTTQQDARHPPSVPGPYVPGAPYVPRDMSKLPDLPHHFVQQPDMSKLPELPPHFILQPDICKPDSSSSSTSTSNQPGKFSYDMKIITLTSIVHLETWTQQVEAMARACGCFRELTTRFGNFPRPGTVEAFICQTRFMASWRILAESISGHVWAYMRVLGFSLIPVFKGADGVLWQPAPVDVFYYAREAGARLLMPGSREQSRLEVRRMVEELRTGRPDDYPSERHHKKGHKWLKSILDNLIRNGDGAVCEALYDVKPDWAPAQWRRPPVAVLGREGGWRWRSGRGRGCRGIRCRGEVIGARRCRSRVRLSGA</sequence>
<organism evidence="2 3">
    <name type="scientific">Bombardia bombarda</name>
    <dbReference type="NCBI Taxonomy" id="252184"/>
    <lineage>
        <taxon>Eukaryota</taxon>
        <taxon>Fungi</taxon>
        <taxon>Dikarya</taxon>
        <taxon>Ascomycota</taxon>
        <taxon>Pezizomycotina</taxon>
        <taxon>Sordariomycetes</taxon>
        <taxon>Sordariomycetidae</taxon>
        <taxon>Sordariales</taxon>
        <taxon>Lasiosphaeriaceae</taxon>
        <taxon>Bombardia</taxon>
    </lineage>
</organism>